<evidence type="ECO:0000256" key="3">
    <source>
        <dbReference type="ARBA" id="ARBA00022448"/>
    </source>
</evidence>
<name>A0A4Y3NQI5_PAEAU</name>
<evidence type="ECO:0000256" key="7">
    <source>
        <dbReference type="ARBA" id="ARBA00023136"/>
    </source>
</evidence>
<keyword evidence="10" id="KW-1185">Reference proteome</keyword>
<feature type="transmembrane region" description="Helical" evidence="8">
    <location>
        <begin position="312"/>
        <end position="343"/>
    </location>
</feature>
<dbReference type="PANTHER" id="PTHR21716">
    <property type="entry name" value="TRANSMEMBRANE PROTEIN"/>
    <property type="match status" value="1"/>
</dbReference>
<dbReference type="EMBL" id="BJMD01000045">
    <property type="protein sequence ID" value="GEB21248.1"/>
    <property type="molecule type" value="Genomic_DNA"/>
</dbReference>
<feature type="transmembrane region" description="Helical" evidence="8">
    <location>
        <begin position="161"/>
        <end position="180"/>
    </location>
</feature>
<protein>
    <submittedName>
        <fullName evidence="9">AI-2E family transporter</fullName>
    </submittedName>
</protein>
<evidence type="ECO:0000256" key="4">
    <source>
        <dbReference type="ARBA" id="ARBA00022475"/>
    </source>
</evidence>
<dbReference type="GO" id="GO:0005886">
    <property type="term" value="C:plasma membrane"/>
    <property type="evidence" value="ECO:0007669"/>
    <property type="project" value="UniProtKB-SubCell"/>
</dbReference>
<evidence type="ECO:0000256" key="1">
    <source>
        <dbReference type="ARBA" id="ARBA00004651"/>
    </source>
</evidence>
<feature type="transmembrane region" description="Helical" evidence="8">
    <location>
        <begin position="241"/>
        <end position="262"/>
    </location>
</feature>
<dbReference type="RefSeq" id="WP_141286708.1">
    <property type="nucleotide sequence ID" value="NZ_BAAAWK010000001.1"/>
</dbReference>
<dbReference type="OrthoDB" id="4016357at2"/>
<comment type="similarity">
    <text evidence="2">Belongs to the autoinducer-2 exporter (AI-2E) (TC 2.A.86) family.</text>
</comment>
<organism evidence="9 10">
    <name type="scientific">Paenarthrobacter aurescens</name>
    <name type="common">Arthrobacter aurescens</name>
    <dbReference type="NCBI Taxonomy" id="43663"/>
    <lineage>
        <taxon>Bacteria</taxon>
        <taxon>Bacillati</taxon>
        <taxon>Actinomycetota</taxon>
        <taxon>Actinomycetes</taxon>
        <taxon>Micrococcales</taxon>
        <taxon>Micrococcaceae</taxon>
        <taxon>Paenarthrobacter</taxon>
    </lineage>
</organism>
<feature type="transmembrane region" description="Helical" evidence="8">
    <location>
        <begin position="269"/>
        <end position="292"/>
    </location>
</feature>
<dbReference type="PANTHER" id="PTHR21716:SF53">
    <property type="entry name" value="PERMEASE PERM-RELATED"/>
    <property type="match status" value="1"/>
</dbReference>
<evidence type="ECO:0000313" key="9">
    <source>
        <dbReference type="EMBL" id="GEB21248.1"/>
    </source>
</evidence>
<dbReference type="AlphaFoldDB" id="A0A4Y3NQI5"/>
<keyword evidence="4" id="KW-1003">Cell membrane</keyword>
<dbReference type="Proteomes" id="UP000317715">
    <property type="component" value="Unassembled WGS sequence"/>
</dbReference>
<evidence type="ECO:0000256" key="6">
    <source>
        <dbReference type="ARBA" id="ARBA00022989"/>
    </source>
</evidence>
<keyword evidence="7 8" id="KW-0472">Membrane</keyword>
<keyword evidence="5 8" id="KW-0812">Transmembrane</keyword>
<feature type="transmembrane region" description="Helical" evidence="8">
    <location>
        <begin position="42"/>
        <end position="59"/>
    </location>
</feature>
<comment type="caution">
    <text evidence="9">The sequence shown here is derived from an EMBL/GenBank/DDBJ whole genome shotgun (WGS) entry which is preliminary data.</text>
</comment>
<keyword evidence="3" id="KW-0813">Transport</keyword>
<gene>
    <name evidence="9" type="ORF">AAU01_40030</name>
</gene>
<evidence type="ECO:0000256" key="8">
    <source>
        <dbReference type="SAM" id="Phobius"/>
    </source>
</evidence>
<accession>A0A4Y3NQI5</accession>
<dbReference type="Pfam" id="PF01594">
    <property type="entry name" value="AI-2E_transport"/>
    <property type="match status" value="1"/>
</dbReference>
<reference evidence="9 10" key="1">
    <citation type="submission" date="2019-06" db="EMBL/GenBank/DDBJ databases">
        <title>Whole genome shotgun sequence of Paenarthrobacter aurescens NBRC 12136.</title>
        <authorList>
            <person name="Hosoyama A."/>
            <person name="Uohara A."/>
            <person name="Ohji S."/>
            <person name="Ichikawa N."/>
        </authorList>
    </citation>
    <scope>NUCLEOTIDE SEQUENCE [LARGE SCALE GENOMIC DNA]</scope>
    <source>
        <strain evidence="9 10">NBRC 12136</strain>
    </source>
</reference>
<dbReference type="GeneID" id="97302865"/>
<feature type="transmembrane region" description="Helical" evidence="8">
    <location>
        <begin position="215"/>
        <end position="235"/>
    </location>
</feature>
<evidence type="ECO:0000256" key="2">
    <source>
        <dbReference type="ARBA" id="ARBA00009773"/>
    </source>
</evidence>
<evidence type="ECO:0000313" key="10">
    <source>
        <dbReference type="Proteomes" id="UP000317715"/>
    </source>
</evidence>
<proteinExistence type="inferred from homology"/>
<dbReference type="GO" id="GO:0055085">
    <property type="term" value="P:transmembrane transport"/>
    <property type="evidence" value="ECO:0007669"/>
    <property type="project" value="TreeGrafter"/>
</dbReference>
<dbReference type="InterPro" id="IPR002549">
    <property type="entry name" value="AI-2E-like"/>
</dbReference>
<sequence>MTRLKAFPLLEGGPFKFGLIAALGVLVALALGSAVITLRYSLTLIFAALFISLGLYPLVRWLERWKLSRGGAVLAVAVGFLLVVAVLIRFIVPILAEEGATLVRVLPSSFDAVGEQSWFRDFNGSLGGALTPLLEWLETSAADPNVWLAIGGGAVQVGYNVVNGAFAVVFVVVLTLYFVAGHEVMKSSLYALVPASRRESFADISETIIASVGKYLSGMAVLALFNAIFTFIVLSVAGVRYAAVLAVLAFPITLIPLVGSAISTAIITVVSLFTSPATALVVFLIMLAYMQVEAYILTPRVVGKAISIPGSLVLIGAMVGGTLLGLLGALIACPTTASILLIIKKVVIPQQNAK</sequence>
<comment type="subcellular location">
    <subcellularLocation>
        <location evidence="1">Cell membrane</location>
        <topology evidence="1">Multi-pass membrane protein</topology>
    </subcellularLocation>
</comment>
<keyword evidence="6 8" id="KW-1133">Transmembrane helix</keyword>
<feature type="transmembrane region" description="Helical" evidence="8">
    <location>
        <begin position="71"/>
        <end position="96"/>
    </location>
</feature>
<evidence type="ECO:0000256" key="5">
    <source>
        <dbReference type="ARBA" id="ARBA00022692"/>
    </source>
</evidence>